<dbReference type="AlphaFoldDB" id="A0A3N1DC08"/>
<comment type="caution">
    <text evidence="3">The sequence shown here is derived from an EMBL/GenBank/DDBJ whole genome shotgun (WGS) entry which is preliminary data.</text>
</comment>
<dbReference type="EMBL" id="RJKE01000001">
    <property type="protein sequence ID" value="ROO91006.1"/>
    <property type="molecule type" value="Genomic_DNA"/>
</dbReference>
<dbReference type="RefSeq" id="WP_123669884.1">
    <property type="nucleotide sequence ID" value="NZ_RJKE01000001.1"/>
</dbReference>
<gene>
    <name evidence="3" type="ORF">EDD29_8748</name>
</gene>
<dbReference type="OrthoDB" id="3542324at2"/>
<dbReference type="Proteomes" id="UP000272400">
    <property type="component" value="Unassembled WGS sequence"/>
</dbReference>
<dbReference type="InterPro" id="IPR007278">
    <property type="entry name" value="DUF397"/>
</dbReference>
<evidence type="ECO:0000313" key="3">
    <source>
        <dbReference type="EMBL" id="ROO91006.1"/>
    </source>
</evidence>
<feature type="domain" description="DUF397" evidence="2">
    <location>
        <begin position="12"/>
        <end position="63"/>
    </location>
</feature>
<evidence type="ECO:0000259" key="2">
    <source>
        <dbReference type="Pfam" id="PF04149"/>
    </source>
</evidence>
<organism evidence="3 4">
    <name type="scientific">Actinocorallia herbida</name>
    <dbReference type="NCBI Taxonomy" id="58109"/>
    <lineage>
        <taxon>Bacteria</taxon>
        <taxon>Bacillati</taxon>
        <taxon>Actinomycetota</taxon>
        <taxon>Actinomycetes</taxon>
        <taxon>Streptosporangiales</taxon>
        <taxon>Thermomonosporaceae</taxon>
        <taxon>Actinocorallia</taxon>
    </lineage>
</organism>
<protein>
    <submittedName>
        <fullName evidence="3">Uncharacterized protein DUF397</fullName>
    </submittedName>
</protein>
<sequence length="65" mass="7164">MAAQPDRLSRLPWRKSSASGNQPDCVEVAPCDGMIMVRDSYHPRGPFLGLPPGAWTNLIDGLREE</sequence>
<keyword evidence="4" id="KW-1185">Reference proteome</keyword>
<evidence type="ECO:0000313" key="4">
    <source>
        <dbReference type="Proteomes" id="UP000272400"/>
    </source>
</evidence>
<evidence type="ECO:0000256" key="1">
    <source>
        <dbReference type="SAM" id="MobiDB-lite"/>
    </source>
</evidence>
<feature type="region of interest" description="Disordered" evidence="1">
    <location>
        <begin position="1"/>
        <end position="24"/>
    </location>
</feature>
<proteinExistence type="predicted"/>
<name>A0A3N1DC08_9ACTN</name>
<reference evidence="3 4" key="1">
    <citation type="submission" date="2018-11" db="EMBL/GenBank/DDBJ databases">
        <title>Sequencing the genomes of 1000 actinobacteria strains.</title>
        <authorList>
            <person name="Klenk H.-P."/>
        </authorList>
    </citation>
    <scope>NUCLEOTIDE SEQUENCE [LARGE SCALE GENOMIC DNA]</scope>
    <source>
        <strain evidence="3 4">DSM 44254</strain>
    </source>
</reference>
<dbReference type="Pfam" id="PF04149">
    <property type="entry name" value="DUF397"/>
    <property type="match status" value="1"/>
</dbReference>
<accession>A0A3N1DC08</accession>